<protein>
    <submittedName>
        <fullName evidence="3">Uncharacterized protein</fullName>
    </submittedName>
</protein>
<feature type="region of interest" description="Disordered" evidence="1">
    <location>
        <begin position="102"/>
        <end position="154"/>
    </location>
</feature>
<dbReference type="AlphaFoldDB" id="A7RXB0"/>
<organism evidence="3 4">
    <name type="scientific">Nematostella vectensis</name>
    <name type="common">Starlet sea anemone</name>
    <dbReference type="NCBI Taxonomy" id="45351"/>
    <lineage>
        <taxon>Eukaryota</taxon>
        <taxon>Metazoa</taxon>
        <taxon>Cnidaria</taxon>
        <taxon>Anthozoa</taxon>
        <taxon>Hexacorallia</taxon>
        <taxon>Actiniaria</taxon>
        <taxon>Edwardsiidae</taxon>
        <taxon>Nematostella</taxon>
    </lineage>
</organism>
<keyword evidence="4" id="KW-1185">Reference proteome</keyword>
<feature type="transmembrane region" description="Helical" evidence="2">
    <location>
        <begin position="71"/>
        <end position="91"/>
    </location>
</feature>
<keyword evidence="2" id="KW-0472">Membrane</keyword>
<dbReference type="EMBL" id="DS469549">
    <property type="protein sequence ID" value="EDO43933.1"/>
    <property type="molecule type" value="Genomic_DNA"/>
</dbReference>
<reference evidence="3 4" key="1">
    <citation type="journal article" date="2007" name="Science">
        <title>Sea anemone genome reveals ancestral eumetazoan gene repertoire and genomic organization.</title>
        <authorList>
            <person name="Putnam N.H."/>
            <person name="Srivastava M."/>
            <person name="Hellsten U."/>
            <person name="Dirks B."/>
            <person name="Chapman J."/>
            <person name="Salamov A."/>
            <person name="Terry A."/>
            <person name="Shapiro H."/>
            <person name="Lindquist E."/>
            <person name="Kapitonov V.V."/>
            <person name="Jurka J."/>
            <person name="Genikhovich G."/>
            <person name="Grigoriev I.V."/>
            <person name="Lucas S.M."/>
            <person name="Steele R.E."/>
            <person name="Finnerty J.R."/>
            <person name="Technau U."/>
            <person name="Martindale M.Q."/>
            <person name="Rokhsar D.S."/>
        </authorList>
    </citation>
    <scope>NUCLEOTIDE SEQUENCE [LARGE SCALE GENOMIC DNA]</scope>
    <source>
        <strain evidence="4">CH2 X CH6</strain>
    </source>
</reference>
<gene>
    <name evidence="3" type="ORF">NEMVEDRAFT_v1g241322</name>
</gene>
<feature type="compositionally biased region" description="Polar residues" evidence="1">
    <location>
        <begin position="104"/>
        <end position="118"/>
    </location>
</feature>
<evidence type="ECO:0000313" key="3">
    <source>
        <dbReference type="EMBL" id="EDO43933.1"/>
    </source>
</evidence>
<name>A7RXB0_NEMVE</name>
<dbReference type="InParanoid" id="A7RXB0"/>
<accession>A7RXB0</accession>
<keyword evidence="2" id="KW-1133">Transmembrane helix</keyword>
<evidence type="ECO:0000313" key="4">
    <source>
        <dbReference type="Proteomes" id="UP000001593"/>
    </source>
</evidence>
<sequence>MPFNITTTERPCGDRIHSRNVSNREQDLANASRAPWPEIHRGFPSRFSKERHGYTLSTVKVLTITSEDDSIGVLLPLVCLALFLFSAAFAFRCQRRRERKYRVSSPQRVSKLGTSEQGQDYDALSRQQKNSNGHRRKQQLKQGGQNVTHLHRPVTNVVPPPLCTNCRIEKWRQDADYATPNKFVDSPELLSSVFFTPESMIVPYPPLHGITPAPHHAMDTCSSIHEDAASETGWDDGSPSSVANCACRLITDKVVEPNSGIPEVWV</sequence>
<dbReference type="HOGENOM" id="CLU_1046972_0_0_1"/>
<evidence type="ECO:0000256" key="2">
    <source>
        <dbReference type="SAM" id="Phobius"/>
    </source>
</evidence>
<dbReference type="Proteomes" id="UP000001593">
    <property type="component" value="Unassembled WGS sequence"/>
</dbReference>
<keyword evidence="2" id="KW-0812">Transmembrane</keyword>
<proteinExistence type="predicted"/>
<evidence type="ECO:0000256" key="1">
    <source>
        <dbReference type="SAM" id="MobiDB-lite"/>
    </source>
</evidence>